<name>A0ACA9MPF7_9GLOM</name>
<dbReference type="Proteomes" id="UP000789366">
    <property type="component" value="Unassembled WGS sequence"/>
</dbReference>
<keyword evidence="2" id="KW-1185">Reference proteome</keyword>
<evidence type="ECO:0000313" key="2">
    <source>
        <dbReference type="Proteomes" id="UP000789366"/>
    </source>
</evidence>
<accession>A0ACA9MPF7</accession>
<dbReference type="EMBL" id="CAJVPW010009272">
    <property type="protein sequence ID" value="CAG8603549.1"/>
    <property type="molecule type" value="Genomic_DNA"/>
</dbReference>
<evidence type="ECO:0000313" key="1">
    <source>
        <dbReference type="EMBL" id="CAG8603549.1"/>
    </source>
</evidence>
<proteinExistence type="predicted"/>
<comment type="caution">
    <text evidence="1">The sequence shown here is derived from an EMBL/GenBank/DDBJ whole genome shotgun (WGS) entry which is preliminary data.</text>
</comment>
<sequence length="152" mass="17299">MFVCSVYKTEFGHLTSLINHKKVHKSYCQVEDDTDTSSNKSTDIYSSDESEIIYKQNNNPDPISNIQNETQTIANEASEFDESNQMSENNILENYNISKKIYSDDSELGDTNSAEFPNTAYKDFIDILSYKAGDAILKYIQKHGNISKKMLP</sequence>
<protein>
    <submittedName>
        <fullName evidence="1">2303_t:CDS:1</fullName>
    </submittedName>
</protein>
<organism evidence="1 2">
    <name type="scientific">Cetraspora pellucida</name>
    <dbReference type="NCBI Taxonomy" id="1433469"/>
    <lineage>
        <taxon>Eukaryota</taxon>
        <taxon>Fungi</taxon>
        <taxon>Fungi incertae sedis</taxon>
        <taxon>Mucoromycota</taxon>
        <taxon>Glomeromycotina</taxon>
        <taxon>Glomeromycetes</taxon>
        <taxon>Diversisporales</taxon>
        <taxon>Gigasporaceae</taxon>
        <taxon>Cetraspora</taxon>
    </lineage>
</organism>
<gene>
    <name evidence="1" type="ORF">SPELUC_LOCUS7226</name>
</gene>
<reference evidence="1" key="1">
    <citation type="submission" date="2021-06" db="EMBL/GenBank/DDBJ databases">
        <authorList>
            <person name="Kallberg Y."/>
            <person name="Tangrot J."/>
            <person name="Rosling A."/>
        </authorList>
    </citation>
    <scope>NUCLEOTIDE SEQUENCE</scope>
    <source>
        <strain evidence="1">28 12/20/2015</strain>
    </source>
</reference>